<comment type="similarity">
    <text evidence="1 6">Belongs to the FMO family.</text>
</comment>
<keyword evidence="5 6" id="KW-0560">Oxidoreductase</keyword>
<dbReference type="GO" id="GO:0004499">
    <property type="term" value="F:N,N-dimethylaniline monooxygenase activity"/>
    <property type="evidence" value="ECO:0007669"/>
    <property type="project" value="InterPro"/>
</dbReference>
<dbReference type="Gramene" id="Kaladp0040s0598.1.v1.1">
    <property type="protein sequence ID" value="Kaladp0040s0598.1.v1.1"/>
    <property type="gene ID" value="Kaladp0040s0598.v1.1"/>
</dbReference>
<evidence type="ECO:0000256" key="3">
    <source>
        <dbReference type="ARBA" id="ARBA00022827"/>
    </source>
</evidence>
<dbReference type="OMA" id="EEDVMEW"/>
<keyword evidence="7" id="KW-0812">Transmembrane</keyword>
<protein>
    <recommendedName>
        <fullName evidence="6">Flavin-containing monooxygenase</fullName>
        <ecNumber evidence="6">1.-.-.-</ecNumber>
    </recommendedName>
</protein>
<dbReference type="InterPro" id="IPR050346">
    <property type="entry name" value="FMO-like"/>
</dbReference>
<proteinExistence type="inferred from homology"/>
<keyword evidence="6" id="KW-0503">Monooxygenase</keyword>
<dbReference type="PROSITE" id="PS51257">
    <property type="entry name" value="PROKAR_LIPOPROTEIN"/>
    <property type="match status" value="1"/>
</dbReference>
<evidence type="ECO:0000256" key="6">
    <source>
        <dbReference type="RuleBase" id="RU361177"/>
    </source>
</evidence>
<dbReference type="AlphaFoldDB" id="A0A7N0TNF3"/>
<dbReference type="Gene3D" id="3.50.50.60">
    <property type="entry name" value="FAD/NAD(P)-binding domain"/>
    <property type="match status" value="2"/>
</dbReference>
<dbReference type="Proteomes" id="UP000594263">
    <property type="component" value="Unplaced"/>
</dbReference>
<dbReference type="PIRSF" id="PIRSF000332">
    <property type="entry name" value="FMO"/>
    <property type="match status" value="1"/>
</dbReference>
<evidence type="ECO:0000256" key="1">
    <source>
        <dbReference type="ARBA" id="ARBA00009183"/>
    </source>
</evidence>
<dbReference type="GO" id="GO:0050660">
    <property type="term" value="F:flavin adenine dinucleotide binding"/>
    <property type="evidence" value="ECO:0007669"/>
    <property type="project" value="InterPro"/>
</dbReference>
<evidence type="ECO:0000256" key="4">
    <source>
        <dbReference type="ARBA" id="ARBA00022857"/>
    </source>
</evidence>
<organism evidence="8 9">
    <name type="scientific">Kalanchoe fedtschenkoi</name>
    <name type="common">Lavender scallops</name>
    <name type="synonym">South American air plant</name>
    <dbReference type="NCBI Taxonomy" id="63787"/>
    <lineage>
        <taxon>Eukaryota</taxon>
        <taxon>Viridiplantae</taxon>
        <taxon>Streptophyta</taxon>
        <taxon>Embryophyta</taxon>
        <taxon>Tracheophyta</taxon>
        <taxon>Spermatophyta</taxon>
        <taxon>Magnoliopsida</taxon>
        <taxon>eudicotyledons</taxon>
        <taxon>Gunneridae</taxon>
        <taxon>Pentapetalae</taxon>
        <taxon>Saxifragales</taxon>
        <taxon>Crassulaceae</taxon>
        <taxon>Kalanchoe</taxon>
    </lineage>
</organism>
<dbReference type="InterPro" id="IPR036188">
    <property type="entry name" value="FAD/NAD-bd_sf"/>
</dbReference>
<dbReference type="EnsemblPlants" id="Kaladp0040s0598.1.v1.1">
    <property type="protein sequence ID" value="Kaladp0040s0598.1.v1.1"/>
    <property type="gene ID" value="Kaladp0040s0598.v1.1"/>
</dbReference>
<keyword evidence="7" id="KW-1133">Transmembrane helix</keyword>
<evidence type="ECO:0000313" key="8">
    <source>
        <dbReference type="EnsemblPlants" id="Kaladp0040s0598.1.v1.1"/>
    </source>
</evidence>
<evidence type="ECO:0000256" key="2">
    <source>
        <dbReference type="ARBA" id="ARBA00022630"/>
    </source>
</evidence>
<dbReference type="InterPro" id="IPR020946">
    <property type="entry name" value="Flavin_mOase-like"/>
</dbReference>
<dbReference type="PANTHER" id="PTHR23023">
    <property type="entry name" value="DIMETHYLANILINE MONOOXYGENASE"/>
    <property type="match status" value="1"/>
</dbReference>
<keyword evidence="9" id="KW-1185">Reference proteome</keyword>
<evidence type="ECO:0000256" key="5">
    <source>
        <dbReference type="ARBA" id="ARBA00023002"/>
    </source>
</evidence>
<keyword evidence="4" id="KW-0521">NADP</keyword>
<name>A0A7N0TNF3_KALFE</name>
<comment type="cofactor">
    <cofactor evidence="6">
        <name>FAD</name>
        <dbReference type="ChEBI" id="CHEBI:57692"/>
    </cofactor>
</comment>
<dbReference type="FunFam" id="3.50.50.60:FF:000403">
    <property type="entry name" value="Flavin-containing monooxygenase"/>
    <property type="match status" value="1"/>
</dbReference>
<keyword evidence="2 6" id="KW-0285">Flavoprotein</keyword>
<dbReference type="GO" id="GO:0050661">
    <property type="term" value="F:NADP binding"/>
    <property type="evidence" value="ECO:0007669"/>
    <property type="project" value="InterPro"/>
</dbReference>
<dbReference type="Pfam" id="PF00743">
    <property type="entry name" value="FMO-like"/>
    <property type="match status" value="2"/>
</dbReference>
<reference evidence="8" key="1">
    <citation type="submission" date="2021-01" db="UniProtKB">
        <authorList>
            <consortium name="EnsemblPlants"/>
        </authorList>
    </citation>
    <scope>IDENTIFICATION</scope>
</reference>
<dbReference type="SUPFAM" id="SSF51905">
    <property type="entry name" value="FAD/NAD(P)-binding domain"/>
    <property type="match status" value="2"/>
</dbReference>
<sequence>MSKQIAIIGAGLSGLLACKYAMEKGFSPIVFEAKNGLGGVWSQTLKPTKLQTPRDYYQFSDFPWPDSVTGDFPHSNQVKDYLHSYAFHFNILPQIKFNSRVVDIDYVTPYEDHLHSWTCWGGTGEAFSAYGKWVVTVENHSAGPLPKTETYQVDFVVLCLGNFSDLPHIPDFPVNKGPEVFRGKVLHSMDYSAMDNDKAAEFINCKRVTVVGFQKSAIDIAAEVSTQNGVKHPCTLLFRRAHWVVPELLLKLSFKYQNRFTEFMLHKPHEGFFLWLLSFLLYPLIWLYAVLFETVVKLKYPLRRYKTIPDQNFIKQVSSCKAKVMPANFYKNANEGSLIFKKAENFHFCKNGLKVEGEKEPIETDIVIFATGYRTDDKLKSIFKSTYFQKRFVDSSAPFYRECIHPRIPQLAILGYSATPATLYTCEMNARWLSHFLAGRFKLPAIKEMQADMMEWKKSTYTFAKEDYKRACVTALLQIHNNDQLCKDMGVNPKRKSWFMPELFAPYTPADYANI</sequence>
<evidence type="ECO:0000256" key="7">
    <source>
        <dbReference type="SAM" id="Phobius"/>
    </source>
</evidence>
<feature type="transmembrane region" description="Helical" evidence="7">
    <location>
        <begin position="272"/>
        <end position="296"/>
    </location>
</feature>
<dbReference type="EC" id="1.-.-.-" evidence="6"/>
<evidence type="ECO:0000313" key="9">
    <source>
        <dbReference type="Proteomes" id="UP000594263"/>
    </source>
</evidence>
<dbReference type="InterPro" id="IPR000960">
    <property type="entry name" value="Flavin_mOase"/>
</dbReference>
<keyword evidence="3 6" id="KW-0274">FAD</keyword>
<accession>A0A7N0TNF3</accession>
<keyword evidence="7" id="KW-0472">Membrane</keyword>